<gene>
    <name evidence="1" type="ORF">SAMN05443550_10593</name>
</gene>
<name>A0A1H4DTB3_9SPHI</name>
<dbReference type="AlphaFoldDB" id="A0A1H4DTB3"/>
<dbReference type="EMBL" id="FNRA01000005">
    <property type="protein sequence ID" value="SEA75877.1"/>
    <property type="molecule type" value="Genomic_DNA"/>
</dbReference>
<keyword evidence="2" id="KW-1185">Reference proteome</keyword>
<organism evidence="1 2">
    <name type="scientific">Pedobacter hartonius</name>
    <dbReference type="NCBI Taxonomy" id="425514"/>
    <lineage>
        <taxon>Bacteria</taxon>
        <taxon>Pseudomonadati</taxon>
        <taxon>Bacteroidota</taxon>
        <taxon>Sphingobacteriia</taxon>
        <taxon>Sphingobacteriales</taxon>
        <taxon>Sphingobacteriaceae</taxon>
        <taxon>Pedobacter</taxon>
    </lineage>
</organism>
<dbReference type="Proteomes" id="UP000198850">
    <property type="component" value="Unassembled WGS sequence"/>
</dbReference>
<dbReference type="STRING" id="425514.SAMN05443550_10593"/>
<reference evidence="1 2" key="1">
    <citation type="submission" date="2016-10" db="EMBL/GenBank/DDBJ databases">
        <authorList>
            <person name="de Groot N.N."/>
        </authorList>
    </citation>
    <scope>NUCLEOTIDE SEQUENCE [LARGE SCALE GENOMIC DNA]</scope>
    <source>
        <strain evidence="1 2">DSM 19033</strain>
    </source>
</reference>
<dbReference type="OrthoDB" id="679417at2"/>
<proteinExistence type="predicted"/>
<dbReference type="RefSeq" id="WP_090556602.1">
    <property type="nucleotide sequence ID" value="NZ_FNRA01000005.1"/>
</dbReference>
<protein>
    <submittedName>
        <fullName evidence="1">Uncharacterized protein</fullName>
    </submittedName>
</protein>
<evidence type="ECO:0000313" key="2">
    <source>
        <dbReference type="Proteomes" id="UP000198850"/>
    </source>
</evidence>
<evidence type="ECO:0000313" key="1">
    <source>
        <dbReference type="EMBL" id="SEA75877.1"/>
    </source>
</evidence>
<accession>A0A1H4DTB3</accession>
<sequence length="63" mass="7326">MNKFIQEKLEEYMRIAKASTPRPITTTELPAMFRNDSLSSVIRSKEDAERFMAELDMISKLSK</sequence>